<dbReference type="PANTHER" id="PTHR43649:SF12">
    <property type="entry name" value="DIACETYLCHITOBIOSE BINDING PROTEIN DASA"/>
    <property type="match status" value="1"/>
</dbReference>
<dbReference type="SUPFAM" id="SSF53850">
    <property type="entry name" value="Periplasmic binding protein-like II"/>
    <property type="match status" value="1"/>
</dbReference>
<name>A0ABR8Z104_9MICO</name>
<feature type="chain" id="PRO_5045911721" evidence="2">
    <location>
        <begin position="27"/>
        <end position="442"/>
    </location>
</feature>
<evidence type="ECO:0000256" key="1">
    <source>
        <dbReference type="SAM" id="MobiDB-lite"/>
    </source>
</evidence>
<feature type="region of interest" description="Disordered" evidence="1">
    <location>
        <begin position="22"/>
        <end position="44"/>
    </location>
</feature>
<feature type="signal peptide" evidence="2">
    <location>
        <begin position="1"/>
        <end position="26"/>
    </location>
</feature>
<organism evidence="3 4">
    <name type="scientific">Oceanitalea stevensii</name>
    <dbReference type="NCBI Taxonomy" id="2763072"/>
    <lineage>
        <taxon>Bacteria</taxon>
        <taxon>Bacillati</taxon>
        <taxon>Actinomycetota</taxon>
        <taxon>Actinomycetes</taxon>
        <taxon>Micrococcales</taxon>
        <taxon>Bogoriellaceae</taxon>
        <taxon>Georgenia</taxon>
    </lineage>
</organism>
<gene>
    <name evidence="3" type="ORF">H9624_06315</name>
</gene>
<evidence type="ECO:0000256" key="2">
    <source>
        <dbReference type="SAM" id="SignalP"/>
    </source>
</evidence>
<keyword evidence="2" id="KW-0732">Signal</keyword>
<dbReference type="InterPro" id="IPR006059">
    <property type="entry name" value="SBP"/>
</dbReference>
<proteinExistence type="predicted"/>
<comment type="caution">
    <text evidence="3">The sequence shown here is derived from an EMBL/GenBank/DDBJ whole genome shotgun (WGS) entry which is preliminary data.</text>
</comment>
<protein>
    <submittedName>
        <fullName evidence="3">Extracellular solute-binding protein</fullName>
    </submittedName>
</protein>
<evidence type="ECO:0000313" key="3">
    <source>
        <dbReference type="EMBL" id="MBD8061935.1"/>
    </source>
</evidence>
<dbReference type="EMBL" id="JACSPO010000002">
    <property type="protein sequence ID" value="MBD8061935.1"/>
    <property type="molecule type" value="Genomic_DNA"/>
</dbReference>
<evidence type="ECO:0000313" key="4">
    <source>
        <dbReference type="Proteomes" id="UP000661894"/>
    </source>
</evidence>
<dbReference type="PROSITE" id="PS51257">
    <property type="entry name" value="PROKAR_LIPOPROTEIN"/>
    <property type="match status" value="1"/>
</dbReference>
<dbReference type="PANTHER" id="PTHR43649">
    <property type="entry name" value="ARABINOSE-BINDING PROTEIN-RELATED"/>
    <property type="match status" value="1"/>
</dbReference>
<reference evidence="3 4" key="1">
    <citation type="submission" date="2020-08" db="EMBL/GenBank/DDBJ databases">
        <title>A Genomic Blueprint of the Chicken Gut Microbiome.</title>
        <authorList>
            <person name="Gilroy R."/>
            <person name="Ravi A."/>
            <person name="Getino M."/>
            <person name="Pursley I."/>
            <person name="Horton D.L."/>
            <person name="Alikhan N.-F."/>
            <person name="Baker D."/>
            <person name="Gharbi K."/>
            <person name="Hall N."/>
            <person name="Watson M."/>
            <person name="Adriaenssens E.M."/>
            <person name="Foster-Nyarko E."/>
            <person name="Jarju S."/>
            <person name="Secka A."/>
            <person name="Antonio M."/>
            <person name="Oren A."/>
            <person name="Chaudhuri R."/>
            <person name="La Ragione R.M."/>
            <person name="Hildebrand F."/>
            <person name="Pallen M.J."/>
        </authorList>
    </citation>
    <scope>NUCLEOTIDE SEQUENCE [LARGE SCALE GENOMIC DNA]</scope>
    <source>
        <strain evidence="3 4">Sa1BUA1</strain>
    </source>
</reference>
<dbReference type="InterPro" id="IPR050490">
    <property type="entry name" value="Bact_solute-bd_prot1"/>
</dbReference>
<accession>A0ABR8Z104</accession>
<dbReference type="Gene3D" id="3.40.190.10">
    <property type="entry name" value="Periplasmic binding protein-like II"/>
    <property type="match status" value="2"/>
</dbReference>
<dbReference type="Pfam" id="PF01547">
    <property type="entry name" value="SBP_bac_1"/>
    <property type="match status" value="1"/>
</dbReference>
<sequence length="442" mass="48132">MQRRIFAATAVSSLLLLAACAPSSDAPDPDDQDAGSEQTADGGECAEDVSLRVWSWRTEDADAYETIFDVFEEQNPCITVDFQAFVNTEYNQILQTGLTGSDGPDVAQVRSYGLLQPLVEGGNLVALDDIVPEVSEFDETILAGALGREDGQTYGVPFASQTLQMYYNTAIFEEHGLEEPTTWEEFVEVNETLAEAGVTPMSVGGLDAWMMPIVHDILGSAQYGGAEFEEAVLAGDTDLTDLTDQAYVDSLQTVVDVQEYMPENVVGVSYTESQVLFTTEQAAMFPGGSFELAFFQAENPEMELGVFQVPPPPNSALDHPVTPAYADGNWGLSANSTHPEEAETLIKWLATQEFGQMVANDLKQFSPVPGVTFEDPLMQEMWDLYQENPAPYLQLVNFRYGDPSGTDLLGAGVQELFLGDKDPAQVAQDVNDGLAEWFTPGQ</sequence>
<dbReference type="Proteomes" id="UP000661894">
    <property type="component" value="Unassembled WGS sequence"/>
</dbReference>
<keyword evidence="4" id="KW-1185">Reference proteome</keyword>